<dbReference type="PANTHER" id="PTHR12815">
    <property type="entry name" value="SORTING AND ASSEMBLY MACHINERY SAMM50 PROTEIN FAMILY MEMBER"/>
    <property type="match status" value="1"/>
</dbReference>
<evidence type="ECO:0000256" key="3">
    <source>
        <dbReference type="ARBA" id="ARBA00022692"/>
    </source>
</evidence>
<dbReference type="Pfam" id="PF01103">
    <property type="entry name" value="Omp85"/>
    <property type="match status" value="1"/>
</dbReference>
<feature type="domain" description="Bacterial surface antigen (D15)" evidence="5">
    <location>
        <begin position="391"/>
        <end position="690"/>
    </location>
</feature>
<evidence type="ECO:0000256" key="1">
    <source>
        <dbReference type="ARBA" id="ARBA00004370"/>
    </source>
</evidence>
<evidence type="ECO:0000256" key="4">
    <source>
        <dbReference type="ARBA" id="ARBA00023136"/>
    </source>
</evidence>
<dbReference type="RefSeq" id="WP_377162619.1">
    <property type="nucleotide sequence ID" value="NZ_JBHSMQ010000001.1"/>
</dbReference>
<comment type="caution">
    <text evidence="6">The sequence shown here is derived from an EMBL/GenBank/DDBJ whole genome shotgun (WGS) entry which is preliminary data.</text>
</comment>
<evidence type="ECO:0000256" key="2">
    <source>
        <dbReference type="ARBA" id="ARBA00022452"/>
    </source>
</evidence>
<keyword evidence="4" id="KW-0472">Membrane</keyword>
<keyword evidence="7" id="KW-1185">Reference proteome</keyword>
<accession>A0ABW0KKQ7</accession>
<proteinExistence type="predicted"/>
<dbReference type="Proteomes" id="UP001596052">
    <property type="component" value="Unassembled WGS sequence"/>
</dbReference>
<evidence type="ECO:0000313" key="6">
    <source>
        <dbReference type="EMBL" id="MFC5453491.1"/>
    </source>
</evidence>
<comment type="subcellular location">
    <subcellularLocation>
        <location evidence="1">Membrane</location>
    </subcellularLocation>
</comment>
<dbReference type="InterPro" id="IPR000184">
    <property type="entry name" value="Bac_surfAg_D15"/>
</dbReference>
<protein>
    <submittedName>
        <fullName evidence="6">Outer membrane protein assembly factor</fullName>
    </submittedName>
</protein>
<keyword evidence="2" id="KW-1134">Transmembrane beta strand</keyword>
<dbReference type="InterPro" id="IPR039910">
    <property type="entry name" value="D15-like"/>
</dbReference>
<evidence type="ECO:0000259" key="5">
    <source>
        <dbReference type="Pfam" id="PF01103"/>
    </source>
</evidence>
<name>A0ABW0KKQ7_9BACT</name>
<evidence type="ECO:0000313" key="7">
    <source>
        <dbReference type="Proteomes" id="UP001596052"/>
    </source>
</evidence>
<gene>
    <name evidence="6" type="ORF">ACFQDI_01380</name>
</gene>
<organism evidence="6 7">
    <name type="scientific">Prosthecobacter fluviatilis</name>
    <dbReference type="NCBI Taxonomy" id="445931"/>
    <lineage>
        <taxon>Bacteria</taxon>
        <taxon>Pseudomonadati</taxon>
        <taxon>Verrucomicrobiota</taxon>
        <taxon>Verrucomicrobiia</taxon>
        <taxon>Verrucomicrobiales</taxon>
        <taxon>Verrucomicrobiaceae</taxon>
        <taxon>Prosthecobacter</taxon>
    </lineage>
</organism>
<dbReference type="Gene3D" id="2.40.160.50">
    <property type="entry name" value="membrane protein fhac: a member of the omp85/tpsb transporter family"/>
    <property type="match status" value="1"/>
</dbReference>
<dbReference type="PANTHER" id="PTHR12815:SF18">
    <property type="entry name" value="SORTING AND ASSEMBLY MACHINERY COMPONENT 50 HOMOLOG"/>
    <property type="match status" value="1"/>
</dbReference>
<sequence>MMNDTKRQMNAGRAQCAWLILLVMLCLLGAGMGHEVHFGQTKVNVQGVEEAQWEPLRSMLMDQLTLNGSGPAGEPLADDLAFFVRQHFIREGWPDAEVAWKMAQGGIELTVKPGNAVRVGTVTLKGEMPLPEDELKKYLMKPTLEREDVDKKLPQWVEADMQQGAGLVQRRLRAEGYLNAETLLLPAPATGTDMRRDLTLEIKPGPKFIFGKASIVGSPPELEKLTQAAMTEASGTPFNEARVQQIQQRLDSICAEHGWLHAATTADYTLGKAGGTVDVVFRMVPGERVRISRVTAHEAFSPGAKRVLLAKFKPLTGQIYEAAEADFFFKRALDTGMFTLLDTKVLPDNGNMAAGDLRITGEEAKPVTVGFEPGFDTFLGPQAGVTYKNTNWRDTGNTLAAELSYSMAGPVGFVSLTNPAVFDSQHSATTRFALEQFNRFEYDRLGTALSLDVARRVDHALSYSVFVGTTANTVSSKVLNAKQTGPTNYSLMNLGANVMYDRRDSQVLPKKGWYISARIESSTDALGSGVSFVRSDLRGAWYVPITKKFRFATGAELSTIQGATAEKIPIDSRVFNGGPYSVRSFGQRKLGPVTPGGTPLGGTSALFASAEFSYEVMTNLEFAIFGDIGSLSQGNNSSPLSYSSDFREAIGAGLRYKLPFGPIRIDYGHNPNRRTGEQSGFLHVTVGFAF</sequence>
<dbReference type="EMBL" id="JBHSMQ010000001">
    <property type="protein sequence ID" value="MFC5453491.1"/>
    <property type="molecule type" value="Genomic_DNA"/>
</dbReference>
<reference evidence="7" key="1">
    <citation type="journal article" date="2019" name="Int. J. Syst. Evol. Microbiol.">
        <title>The Global Catalogue of Microorganisms (GCM) 10K type strain sequencing project: providing services to taxonomists for standard genome sequencing and annotation.</title>
        <authorList>
            <consortium name="The Broad Institute Genomics Platform"/>
            <consortium name="The Broad Institute Genome Sequencing Center for Infectious Disease"/>
            <person name="Wu L."/>
            <person name="Ma J."/>
        </authorList>
    </citation>
    <scope>NUCLEOTIDE SEQUENCE [LARGE SCALE GENOMIC DNA]</scope>
    <source>
        <strain evidence="7">CGMCC 4.1469</strain>
    </source>
</reference>
<keyword evidence="3" id="KW-0812">Transmembrane</keyword>